<dbReference type="AlphaFoldDB" id="E6QWP0"/>
<protein>
    <submittedName>
        <fullName evidence="1">Uncharacterized protein</fullName>
    </submittedName>
</protein>
<proteinExistence type="predicted"/>
<reference evidence="1" key="1">
    <citation type="submission" date="2009-10" db="EMBL/GenBank/DDBJ databases">
        <title>Diversity of trophic interactions inside an arsenic-rich microbial ecosystem.</title>
        <authorList>
            <person name="Bertin P.N."/>
            <person name="Heinrich-Salmeron A."/>
            <person name="Pelletier E."/>
            <person name="Goulhen-Chollet F."/>
            <person name="Arsene-Ploetze F."/>
            <person name="Gallien S."/>
            <person name="Calteau A."/>
            <person name="Vallenet D."/>
            <person name="Casiot C."/>
            <person name="Chane-Woon-Ming B."/>
            <person name="Giloteaux L."/>
            <person name="Barakat M."/>
            <person name="Bonnefoy V."/>
            <person name="Bruneel O."/>
            <person name="Chandler M."/>
            <person name="Cleiss J."/>
            <person name="Duran R."/>
            <person name="Elbaz-Poulichet F."/>
            <person name="Fonknechten N."/>
            <person name="Lauga B."/>
            <person name="Mornico D."/>
            <person name="Ortet P."/>
            <person name="Schaeffer C."/>
            <person name="Siguier P."/>
            <person name="Alexander Thil Smith A."/>
            <person name="Van Dorsselaer A."/>
            <person name="Weissenbach J."/>
            <person name="Medigue C."/>
            <person name="Le Paslier D."/>
        </authorList>
    </citation>
    <scope>NUCLEOTIDE SEQUENCE</scope>
</reference>
<sequence>MRHFTASTICSIFLCRWTQSVGCGIELGIGTGGDIKPDEELSWSTIGAKATRQSLRPDTGLVGEGGKVWKIQSRTEYSPKNFRPLRFVRRLRGILI</sequence>
<gene>
    <name evidence="1" type="ORF">CARN7_2501</name>
</gene>
<comment type="caution">
    <text evidence="1">The sequence shown here is derived from an EMBL/GenBank/DDBJ whole genome shotgun (WGS) entry which is preliminary data.</text>
</comment>
<accession>E6QWP0</accession>
<evidence type="ECO:0000313" key="1">
    <source>
        <dbReference type="EMBL" id="CBI11663.1"/>
    </source>
</evidence>
<name>E6QWP0_9ZZZZ</name>
<dbReference type="EMBL" id="CABR01000156">
    <property type="protein sequence ID" value="CBI11663.1"/>
    <property type="molecule type" value="Genomic_DNA"/>
</dbReference>
<organism evidence="1">
    <name type="scientific">mine drainage metagenome</name>
    <dbReference type="NCBI Taxonomy" id="410659"/>
    <lineage>
        <taxon>unclassified sequences</taxon>
        <taxon>metagenomes</taxon>
        <taxon>ecological metagenomes</taxon>
    </lineage>
</organism>